<evidence type="ECO:0000259" key="3">
    <source>
        <dbReference type="Pfam" id="PF12770"/>
    </source>
</evidence>
<dbReference type="InterPro" id="IPR024983">
    <property type="entry name" value="CHAT_dom"/>
</dbReference>
<name>A0A067TDS6_GALM3</name>
<evidence type="ECO:0000256" key="2">
    <source>
        <dbReference type="ARBA" id="ARBA00022803"/>
    </source>
</evidence>
<dbReference type="PANTHER" id="PTHR45641">
    <property type="entry name" value="TETRATRICOPEPTIDE REPEAT PROTEIN (AFU_ORTHOLOGUE AFUA_6G03870)"/>
    <property type="match status" value="1"/>
</dbReference>
<protein>
    <recommendedName>
        <fullName evidence="3">CHAT domain-containing protein</fullName>
    </recommendedName>
</protein>
<dbReference type="Gene3D" id="1.25.40.10">
    <property type="entry name" value="Tetratricopeptide repeat domain"/>
    <property type="match status" value="5"/>
</dbReference>
<dbReference type="OrthoDB" id="9991317at2759"/>
<accession>A0A067TDS6</accession>
<sequence length="1496" mass="165937">MFESRSPVNQDTLSPLAASCHVLNDATEAGSNKGLETSQSENHPPQVVEQIQIVSATEVNVGANVNDEKATETTNFASSLMAECKAVLSFATLDEAVLLFRQVLDRRPMAHPLHSEAMRNLASALGVRFMYTDQINDAQESLNFRRKVFKHNRGTNRASGTFYDQDDGDTEDMLHRAKTSLTDFKKSTSLDGIRTIISLLEESLAFGPGTHPAQITTLITLADGLYARFHHSNQISDLDKAISSLQNAVEHCIQKERRRPKDTIHRIAIMFAARFDFTGDILDLQRAFSQCVVVNVTETKSTQADLSILIYAQEIYKQFEKSGNMDDLNTAVTLYRLGMMELPGGSDNYAMAVNNLAAALRTRFKQGGQRDDLDEAISLHRQALELFIPPHPNRSSYLNNLASALKTRFEQGGRRDDLDEAISLHRQALELCPPPHRNRSSTLDNLASVLVTRFEHGSQQGDIDEAILLHREALELFPPSHPSRSSSLNNLASALSSRFEQGGRRGDLDEAIFFNRQALELRATPHPLQFDSLNNLASALRTRFGQGGQESDLDEAVSLHKQALRLLPPSHPLQSISLSNLANALLTRFQQGNQQGDLAEAVSLHRQALKLRSPPNPNRSSSLNNLADALLTQFEQGGHLGDLDEAVLLHREAIELFPPPHPNRSISLINLAAVLSTRFEQAGQRSDLDDAISFQRQALELRATTHPLRSNVLNNLATTLLRRFEQADQRDDLDEAILLHRQAVELFPPPHPSRSSSLSNLAAVLKTRFERGGQRSDLDEAILLNRQALELRVPPHPLRSNSLSNLASALRAQFVEGGQLEVLDEAISLHRQALELFPPPHPLRSGSLINLANGLSKRFKQVGQQGDLDEAIFLNRQALELQSPPHPDLSSSHRFLGILLMSAYQVTNDPSHLTHAMSSFSAAMQCLSKSPSQHFRVAQTWAYYADLYHHRSAIEAYDAVLYILPQLAALSLDIKSRHEALTARSDGLARKAARCAIREGFLDKAVEYLDTGRAVFWSQLVHLRSPIDQLHSCAPELANRLRNIASVLEHGSHRDTFSDTLDNRKKMTLEEETSRLARLDKEWSKIIDEVRALDGFEDFLQPRTLSSLQEAAAESPVVHLISNDDSSHCLIVTSTDIHCIVFSTLSVARLRDLVCLIQAAASQSKIWRSSLQEFSQNAGAFSPAIQKTLRNWVGLEEKRGMRYEGQISSDDIFRSVLKTIWDEVVKPVVDFLDLQKSENPLALYWCPTGMFSFLPIHAAGCYDNELGIECASDYLVSSYTPTIGALLTRNPTPSTGPFKMMVVVQSQDLPSTRKELEKIEQYVSKDSLIKLGIPGTTASVEGVASRLPDVSIAHFACHGKQVRSKPLASGLKLEDGMLQVSRIMKEHMPNGSVAFLSACETAMGDAQLPDEAMSLAASLLFSGFRHVIATMWEMRDGDGPLIADNFYKELFRSPDGKLALQPDTSRSAQALHAAVKELRAKGVPFRGWVPFIHMGK</sequence>
<dbReference type="InterPro" id="IPR011990">
    <property type="entry name" value="TPR-like_helical_dom_sf"/>
</dbReference>
<dbReference type="Pfam" id="PF12770">
    <property type="entry name" value="CHAT"/>
    <property type="match status" value="1"/>
</dbReference>
<feature type="domain" description="CHAT" evidence="3">
    <location>
        <begin position="1216"/>
        <end position="1495"/>
    </location>
</feature>
<dbReference type="EMBL" id="KL142372">
    <property type="protein sequence ID" value="KDR80467.1"/>
    <property type="molecule type" value="Genomic_DNA"/>
</dbReference>
<dbReference type="STRING" id="685588.A0A067TDS6"/>
<dbReference type="PANTHER" id="PTHR45641:SF19">
    <property type="entry name" value="NEPHROCYSTIN-3"/>
    <property type="match status" value="1"/>
</dbReference>
<dbReference type="HOGENOM" id="CLU_001305_0_3_1"/>
<reference evidence="5" key="1">
    <citation type="journal article" date="2014" name="Proc. Natl. Acad. Sci. U.S.A.">
        <title>Extensive sampling of basidiomycete genomes demonstrates inadequacy of the white-rot/brown-rot paradigm for wood decay fungi.</title>
        <authorList>
            <person name="Riley R."/>
            <person name="Salamov A.A."/>
            <person name="Brown D.W."/>
            <person name="Nagy L.G."/>
            <person name="Floudas D."/>
            <person name="Held B.W."/>
            <person name="Levasseur A."/>
            <person name="Lombard V."/>
            <person name="Morin E."/>
            <person name="Otillar R."/>
            <person name="Lindquist E.A."/>
            <person name="Sun H."/>
            <person name="LaButti K.M."/>
            <person name="Schmutz J."/>
            <person name="Jabbour D."/>
            <person name="Luo H."/>
            <person name="Baker S.E."/>
            <person name="Pisabarro A.G."/>
            <person name="Walton J.D."/>
            <person name="Blanchette R.A."/>
            <person name="Henrissat B."/>
            <person name="Martin F."/>
            <person name="Cullen D."/>
            <person name="Hibbett D.S."/>
            <person name="Grigoriev I.V."/>
        </authorList>
    </citation>
    <scope>NUCLEOTIDE SEQUENCE [LARGE SCALE GENOMIC DNA]</scope>
    <source>
        <strain evidence="5">CBS 339.88</strain>
    </source>
</reference>
<gene>
    <name evidence="4" type="ORF">GALMADRAFT_1201610</name>
</gene>
<proteinExistence type="predicted"/>
<keyword evidence="2" id="KW-0802">TPR repeat</keyword>
<keyword evidence="5" id="KW-1185">Reference proteome</keyword>
<dbReference type="Proteomes" id="UP000027222">
    <property type="component" value="Unassembled WGS sequence"/>
</dbReference>
<organism evidence="4 5">
    <name type="scientific">Galerina marginata (strain CBS 339.88)</name>
    <dbReference type="NCBI Taxonomy" id="685588"/>
    <lineage>
        <taxon>Eukaryota</taxon>
        <taxon>Fungi</taxon>
        <taxon>Dikarya</taxon>
        <taxon>Basidiomycota</taxon>
        <taxon>Agaricomycotina</taxon>
        <taxon>Agaricomycetes</taxon>
        <taxon>Agaricomycetidae</taxon>
        <taxon>Agaricales</taxon>
        <taxon>Agaricineae</taxon>
        <taxon>Strophariaceae</taxon>
        <taxon>Galerina</taxon>
    </lineage>
</organism>
<dbReference type="SUPFAM" id="SSF48452">
    <property type="entry name" value="TPR-like"/>
    <property type="match status" value="3"/>
</dbReference>
<dbReference type="Pfam" id="PF13374">
    <property type="entry name" value="TPR_10"/>
    <property type="match status" value="3"/>
</dbReference>
<evidence type="ECO:0000313" key="4">
    <source>
        <dbReference type="EMBL" id="KDR80467.1"/>
    </source>
</evidence>
<evidence type="ECO:0000313" key="5">
    <source>
        <dbReference type="Proteomes" id="UP000027222"/>
    </source>
</evidence>
<evidence type="ECO:0000256" key="1">
    <source>
        <dbReference type="ARBA" id="ARBA00022737"/>
    </source>
</evidence>
<keyword evidence="1" id="KW-0677">Repeat</keyword>